<feature type="transmembrane region" description="Helical" evidence="7">
    <location>
        <begin position="269"/>
        <end position="293"/>
    </location>
</feature>
<feature type="domain" description="Bacterial sugar transferase" evidence="8">
    <location>
        <begin position="267"/>
        <end position="448"/>
    </location>
</feature>
<reference evidence="9 10" key="1">
    <citation type="journal article" date="2016" name="Nat. Commun.">
        <title>Thousands of microbial genomes shed light on interconnected biogeochemical processes in an aquifer system.</title>
        <authorList>
            <person name="Anantharaman K."/>
            <person name="Brown C.T."/>
            <person name="Hug L.A."/>
            <person name="Sharon I."/>
            <person name="Castelle C.J."/>
            <person name="Probst A.J."/>
            <person name="Thomas B.C."/>
            <person name="Singh A."/>
            <person name="Wilkins M.J."/>
            <person name="Karaoz U."/>
            <person name="Brodie E.L."/>
            <person name="Williams K.H."/>
            <person name="Hubbard S.S."/>
            <person name="Banfield J.F."/>
        </authorList>
    </citation>
    <scope>NUCLEOTIDE SEQUENCE [LARGE SCALE GENOMIC DNA]</scope>
</reference>
<evidence type="ECO:0000256" key="7">
    <source>
        <dbReference type="SAM" id="Phobius"/>
    </source>
</evidence>
<dbReference type="PANTHER" id="PTHR30576:SF0">
    <property type="entry name" value="UNDECAPRENYL-PHOSPHATE N-ACETYLGALACTOSAMINYL 1-PHOSPHATE TRANSFERASE-RELATED"/>
    <property type="match status" value="1"/>
</dbReference>
<evidence type="ECO:0000259" key="8">
    <source>
        <dbReference type="Pfam" id="PF02397"/>
    </source>
</evidence>
<dbReference type="STRING" id="1797994.A2227_02700"/>
<evidence type="ECO:0000256" key="4">
    <source>
        <dbReference type="ARBA" id="ARBA00022692"/>
    </source>
</evidence>
<dbReference type="InterPro" id="IPR017475">
    <property type="entry name" value="EPS_sugar_tfrase"/>
</dbReference>
<evidence type="ECO:0000256" key="2">
    <source>
        <dbReference type="ARBA" id="ARBA00006464"/>
    </source>
</evidence>
<feature type="transmembrane region" description="Helical" evidence="7">
    <location>
        <begin position="43"/>
        <end position="65"/>
    </location>
</feature>
<name>A0A1F5SI24_9BACT</name>
<comment type="subcellular location">
    <subcellularLocation>
        <location evidence="1">Membrane</location>
        <topology evidence="1">Multi-pass membrane protein</topology>
    </subcellularLocation>
</comment>
<keyword evidence="5 7" id="KW-1133">Transmembrane helix</keyword>
<comment type="caution">
    <text evidence="9">The sequence shown here is derived from an EMBL/GenBank/DDBJ whole genome shotgun (WGS) entry which is preliminary data.</text>
</comment>
<evidence type="ECO:0000256" key="6">
    <source>
        <dbReference type="ARBA" id="ARBA00023136"/>
    </source>
</evidence>
<dbReference type="PANTHER" id="PTHR30576">
    <property type="entry name" value="COLANIC BIOSYNTHESIS UDP-GLUCOSE LIPID CARRIER TRANSFERASE"/>
    <property type="match status" value="1"/>
</dbReference>
<feature type="transmembrane region" description="Helical" evidence="7">
    <location>
        <begin position="9"/>
        <end position="31"/>
    </location>
</feature>
<feature type="transmembrane region" description="Helical" evidence="7">
    <location>
        <begin position="107"/>
        <end position="125"/>
    </location>
</feature>
<organism evidence="9 10">
    <name type="scientific">Candidatus Falkowbacteria bacterium RIFOXYA2_FULL_47_19</name>
    <dbReference type="NCBI Taxonomy" id="1797994"/>
    <lineage>
        <taxon>Bacteria</taxon>
        <taxon>Candidatus Falkowiibacteriota</taxon>
    </lineage>
</organism>
<dbReference type="EMBL" id="MFGB01000017">
    <property type="protein sequence ID" value="OGF26103.1"/>
    <property type="molecule type" value="Genomic_DNA"/>
</dbReference>
<dbReference type="Pfam" id="PF13727">
    <property type="entry name" value="CoA_binding_3"/>
    <property type="match status" value="1"/>
</dbReference>
<dbReference type="Gene3D" id="3.40.50.720">
    <property type="entry name" value="NAD(P)-binding Rossmann-like Domain"/>
    <property type="match status" value="1"/>
</dbReference>
<evidence type="ECO:0000313" key="9">
    <source>
        <dbReference type="EMBL" id="OGF26103.1"/>
    </source>
</evidence>
<dbReference type="GO" id="GO:0016780">
    <property type="term" value="F:phosphotransferase activity, for other substituted phosphate groups"/>
    <property type="evidence" value="ECO:0007669"/>
    <property type="project" value="TreeGrafter"/>
</dbReference>
<dbReference type="NCBIfam" id="TIGR03025">
    <property type="entry name" value="EPS_sugtrans"/>
    <property type="match status" value="1"/>
</dbReference>
<dbReference type="GO" id="GO:0016020">
    <property type="term" value="C:membrane"/>
    <property type="evidence" value="ECO:0007669"/>
    <property type="project" value="UniProtKB-SubCell"/>
</dbReference>
<sequence length="453" mass="52258">MYDNLKKFILLAGDIFVLYFSLYLTLAVRYWEQPSGATWQNHFGPFSVVFIAWILIFYISNLYSLHIAVNDGKFFNVTIRSVAISSLLSAAFFYVNPNISIAPKTNLVIYLVVFVALFLLWRRTFNWLLSAYLPKNKVVVIGRNGQVDELAAVLKNKPHLGYKIALIVNPNGGEKGADKKVVFDKILKLNQFLIENRISMIVLATDPHSSPELRTFLFNCLPLKINFVSLPNFYEIITGKVPIEAIDKMWFLENLNLGNKYFFDLFKRLYDFILALAIMLITLPLWLLIGLAVKLESRGPVFITMPRSGQNGKEFKMYKFRTMREEGNDRSLTIKNDPRITRFGSFLRKTRLDEIPQVLNIIMGQMSFVGPRPERPEFIRDLEKQIPFYRERMLVKPGATGWDQISGEYHSPTPEDSLKKLQYDLFYVKNRSAYLDLSIILKTVATVLSRKGL</sequence>
<dbReference type="AlphaFoldDB" id="A0A1F5SI24"/>
<evidence type="ECO:0000256" key="3">
    <source>
        <dbReference type="ARBA" id="ARBA00022679"/>
    </source>
</evidence>
<evidence type="ECO:0000256" key="1">
    <source>
        <dbReference type="ARBA" id="ARBA00004141"/>
    </source>
</evidence>
<dbReference type="Pfam" id="PF02397">
    <property type="entry name" value="Bac_transf"/>
    <property type="match status" value="1"/>
</dbReference>
<comment type="similarity">
    <text evidence="2">Belongs to the bacterial sugar transferase family.</text>
</comment>
<protein>
    <recommendedName>
        <fullName evidence="8">Bacterial sugar transferase domain-containing protein</fullName>
    </recommendedName>
</protein>
<gene>
    <name evidence="9" type="ORF">A2227_02700</name>
</gene>
<dbReference type="InterPro" id="IPR003362">
    <property type="entry name" value="Bact_transf"/>
</dbReference>
<evidence type="ECO:0000256" key="5">
    <source>
        <dbReference type="ARBA" id="ARBA00022989"/>
    </source>
</evidence>
<dbReference type="Proteomes" id="UP000178367">
    <property type="component" value="Unassembled WGS sequence"/>
</dbReference>
<keyword evidence="4 7" id="KW-0812">Transmembrane</keyword>
<evidence type="ECO:0000313" key="10">
    <source>
        <dbReference type="Proteomes" id="UP000178367"/>
    </source>
</evidence>
<accession>A0A1F5SI24</accession>
<proteinExistence type="inferred from homology"/>
<feature type="transmembrane region" description="Helical" evidence="7">
    <location>
        <begin position="77"/>
        <end position="95"/>
    </location>
</feature>
<keyword evidence="3" id="KW-0808">Transferase</keyword>
<keyword evidence="6 7" id="KW-0472">Membrane</keyword>